<feature type="compositionally biased region" description="Gly residues" evidence="1">
    <location>
        <begin position="1"/>
        <end position="12"/>
    </location>
</feature>
<dbReference type="AlphaFoldDB" id="A0A8J2WZL7"/>
<dbReference type="EMBL" id="CAKKNE010000003">
    <property type="protein sequence ID" value="CAH0372490.1"/>
    <property type="molecule type" value="Genomic_DNA"/>
</dbReference>
<organism evidence="2 3">
    <name type="scientific">Pelagomonas calceolata</name>
    <dbReference type="NCBI Taxonomy" id="35677"/>
    <lineage>
        <taxon>Eukaryota</taxon>
        <taxon>Sar</taxon>
        <taxon>Stramenopiles</taxon>
        <taxon>Ochrophyta</taxon>
        <taxon>Pelagophyceae</taxon>
        <taxon>Pelagomonadales</taxon>
        <taxon>Pelagomonadaceae</taxon>
        <taxon>Pelagomonas</taxon>
    </lineage>
</organism>
<evidence type="ECO:0000313" key="2">
    <source>
        <dbReference type="EMBL" id="CAH0372490.1"/>
    </source>
</evidence>
<gene>
    <name evidence="2" type="ORF">PECAL_3P24900</name>
</gene>
<feature type="compositionally biased region" description="Low complexity" evidence="1">
    <location>
        <begin position="69"/>
        <end position="78"/>
    </location>
</feature>
<comment type="caution">
    <text evidence="2">The sequence shown here is derived from an EMBL/GenBank/DDBJ whole genome shotgun (WGS) entry which is preliminary data.</text>
</comment>
<name>A0A8J2WZL7_9STRA</name>
<evidence type="ECO:0000313" key="3">
    <source>
        <dbReference type="Proteomes" id="UP000789595"/>
    </source>
</evidence>
<sequence length="93" mass="9694">MRRVRAGGGGGLWDAPGGRQTRTNARPHAIKFGRDREVAILSSSGPREQNDDSRRGRAPKRADGGAAGAGSSASGVMARRPDKPRIATDCAVV</sequence>
<reference evidence="2" key="1">
    <citation type="submission" date="2021-11" db="EMBL/GenBank/DDBJ databases">
        <authorList>
            <consortium name="Genoscope - CEA"/>
            <person name="William W."/>
        </authorList>
    </citation>
    <scope>NUCLEOTIDE SEQUENCE</scope>
</reference>
<keyword evidence="3" id="KW-1185">Reference proteome</keyword>
<proteinExistence type="predicted"/>
<protein>
    <submittedName>
        <fullName evidence="2">Uncharacterized protein</fullName>
    </submittedName>
</protein>
<dbReference type="Proteomes" id="UP000789595">
    <property type="component" value="Unassembled WGS sequence"/>
</dbReference>
<feature type="compositionally biased region" description="Basic and acidic residues" evidence="1">
    <location>
        <begin position="48"/>
        <end position="63"/>
    </location>
</feature>
<evidence type="ECO:0000256" key="1">
    <source>
        <dbReference type="SAM" id="MobiDB-lite"/>
    </source>
</evidence>
<feature type="region of interest" description="Disordered" evidence="1">
    <location>
        <begin position="1"/>
        <end position="93"/>
    </location>
</feature>
<accession>A0A8J2WZL7</accession>